<feature type="region of interest" description="Disordered" evidence="3">
    <location>
        <begin position="196"/>
        <end position="240"/>
    </location>
</feature>
<dbReference type="InterPro" id="IPR048287">
    <property type="entry name" value="TSPN-like_N"/>
</dbReference>
<dbReference type="AlphaFoldDB" id="A0A8C5SMR2"/>
<keyword evidence="6" id="KW-1185">Reference proteome</keyword>
<dbReference type="Pfam" id="PF02210">
    <property type="entry name" value="Laminin_G_2"/>
    <property type="match status" value="1"/>
</dbReference>
<evidence type="ECO:0000313" key="6">
    <source>
        <dbReference type="Proteomes" id="UP000694406"/>
    </source>
</evidence>
<dbReference type="Ensembl" id="ENSLLTT00000020648.1">
    <property type="protein sequence ID" value="ENSLLTP00000019907.1"/>
    <property type="gene ID" value="ENSLLTG00000014941.1"/>
</dbReference>
<name>A0A8C5SMR2_LATLA</name>
<dbReference type="GeneTree" id="ENSGT00940000159762"/>
<evidence type="ECO:0000313" key="5">
    <source>
        <dbReference type="Ensembl" id="ENSLLTP00000019907.1"/>
    </source>
</evidence>
<organism evidence="5 6">
    <name type="scientific">Laticauda laticaudata</name>
    <name type="common">Blue-ringed sea krait</name>
    <name type="synonym">Blue-lipped sea krait</name>
    <dbReference type="NCBI Taxonomy" id="8630"/>
    <lineage>
        <taxon>Eukaryota</taxon>
        <taxon>Metazoa</taxon>
        <taxon>Chordata</taxon>
        <taxon>Craniata</taxon>
        <taxon>Vertebrata</taxon>
        <taxon>Euteleostomi</taxon>
        <taxon>Lepidosauria</taxon>
        <taxon>Squamata</taxon>
        <taxon>Bifurcata</taxon>
        <taxon>Unidentata</taxon>
        <taxon>Episquamata</taxon>
        <taxon>Toxicofera</taxon>
        <taxon>Serpentes</taxon>
        <taxon>Colubroidea</taxon>
        <taxon>Elapidae</taxon>
        <taxon>Laticaudinae</taxon>
        <taxon>Laticauda</taxon>
    </lineage>
</organism>
<reference evidence="5" key="1">
    <citation type="submission" date="2025-08" db="UniProtKB">
        <authorList>
            <consortium name="Ensembl"/>
        </authorList>
    </citation>
    <scope>IDENTIFICATION</scope>
</reference>
<feature type="domain" description="Thrombospondin-like N-terminal" evidence="4">
    <location>
        <begin position="8"/>
        <end position="191"/>
    </location>
</feature>
<sequence length="240" mass="26434">SSAIPDPVVDVLAVLQLQKEPEGVRKTPGFCPQKRAGSRMDTAFRISRRAQISAPTWQLFPGQFPADFSVMALLKAKPGRPVFLLSLYDRHGVQQLGIELGRSPRFLYRDQSGRPAPEDYPVFRGANLTDGRWHRLALSVKKKQVTLFLDCKKEATVALPRGNSPVLDIKGITVFGARILDEGVFEVESSPPPLPPALVGLSLSSPPPPPPPLRETSRVHPPNLQDFQLGLNPRHSCWNG</sequence>
<keyword evidence="1" id="KW-0732">Signal</keyword>
<reference evidence="5" key="2">
    <citation type="submission" date="2025-09" db="UniProtKB">
        <authorList>
            <consortium name="Ensembl"/>
        </authorList>
    </citation>
    <scope>IDENTIFICATION</scope>
</reference>
<dbReference type="Proteomes" id="UP000694406">
    <property type="component" value="Unplaced"/>
</dbReference>
<proteinExistence type="predicted"/>
<evidence type="ECO:0000256" key="2">
    <source>
        <dbReference type="ARBA" id="ARBA00022737"/>
    </source>
</evidence>
<evidence type="ECO:0000256" key="1">
    <source>
        <dbReference type="ARBA" id="ARBA00022729"/>
    </source>
</evidence>
<evidence type="ECO:0000259" key="4">
    <source>
        <dbReference type="SMART" id="SM00210"/>
    </source>
</evidence>
<dbReference type="InterPro" id="IPR001791">
    <property type="entry name" value="Laminin_G"/>
</dbReference>
<keyword evidence="2" id="KW-0677">Repeat</keyword>
<accession>A0A8C5SMR2</accession>
<dbReference type="InterPro" id="IPR013320">
    <property type="entry name" value="ConA-like_dom_sf"/>
</dbReference>
<dbReference type="Gene3D" id="2.60.120.200">
    <property type="match status" value="1"/>
</dbReference>
<evidence type="ECO:0000256" key="3">
    <source>
        <dbReference type="SAM" id="MobiDB-lite"/>
    </source>
</evidence>
<dbReference type="SMART" id="SM00210">
    <property type="entry name" value="TSPN"/>
    <property type="match status" value="1"/>
</dbReference>
<dbReference type="SUPFAM" id="SSF49899">
    <property type="entry name" value="Concanavalin A-like lectins/glucanases"/>
    <property type="match status" value="1"/>
</dbReference>
<protein>
    <recommendedName>
        <fullName evidence="4">Thrombospondin-like N-terminal domain-containing protein</fullName>
    </recommendedName>
</protein>